<organism evidence="4">
    <name type="scientific">Isometrus maculatus</name>
    <name type="common">Lesser brown scorpion</name>
    <name type="synonym">Scorpio maculatus</name>
    <dbReference type="NCBI Taxonomy" id="497827"/>
    <lineage>
        <taxon>Eukaryota</taxon>
        <taxon>Metazoa</taxon>
        <taxon>Ecdysozoa</taxon>
        <taxon>Arthropoda</taxon>
        <taxon>Chelicerata</taxon>
        <taxon>Arachnida</taxon>
        <taxon>Scorpiones</taxon>
        <taxon>Buthida</taxon>
        <taxon>Buthoidea</taxon>
        <taxon>Buthidae</taxon>
        <taxon>Isometrus</taxon>
    </lineage>
</organism>
<dbReference type="InterPro" id="IPR000618">
    <property type="entry name" value="Insect_cuticle"/>
</dbReference>
<dbReference type="PANTHER" id="PTHR10380:SF173">
    <property type="entry name" value="CUTICULAR PROTEIN 47EF, ISOFORM C-RELATED"/>
    <property type="match status" value="1"/>
</dbReference>
<feature type="signal peptide" evidence="3">
    <location>
        <begin position="1"/>
        <end position="15"/>
    </location>
</feature>
<dbReference type="PROSITE" id="PS00233">
    <property type="entry name" value="CHIT_BIND_RR_1"/>
    <property type="match status" value="1"/>
</dbReference>
<evidence type="ECO:0008006" key="5">
    <source>
        <dbReference type="Google" id="ProtNLM"/>
    </source>
</evidence>
<dbReference type="GO" id="GO:0008010">
    <property type="term" value="F:structural constituent of chitin-based larval cuticle"/>
    <property type="evidence" value="ECO:0007669"/>
    <property type="project" value="TreeGrafter"/>
</dbReference>
<feature type="chain" id="PRO_5012678272" description="Cuticle protein 14" evidence="3">
    <location>
        <begin position="16"/>
        <end position="139"/>
    </location>
</feature>
<dbReference type="InterPro" id="IPR050468">
    <property type="entry name" value="Cuticle_Struct_Prot"/>
</dbReference>
<dbReference type="InterPro" id="IPR031311">
    <property type="entry name" value="CHIT_BIND_RR_consensus"/>
</dbReference>
<name>A0A0U1TZA1_ISOMC</name>
<protein>
    <recommendedName>
        <fullName evidence="5">Cuticle protein 14</fullName>
    </recommendedName>
</protein>
<dbReference type="EMBL" id="EU252304">
    <property type="protein sequence ID" value="ACD11884.1"/>
    <property type="molecule type" value="mRNA"/>
</dbReference>
<dbReference type="PANTHER" id="PTHR10380">
    <property type="entry name" value="CUTICLE PROTEIN"/>
    <property type="match status" value="1"/>
</dbReference>
<reference evidence="4" key="1">
    <citation type="submission" date="2007-10" db="EMBL/GenBank/DDBJ databases">
        <title>Classification and functional annotation of ESTs from venom glands of Isometrus maculatus.</title>
        <authorList>
            <person name="Li W."/>
            <person name="Ma Y."/>
            <person name="Zhao R."/>
            <person name="Cao Z."/>
        </authorList>
    </citation>
    <scope>NUCLEOTIDE SEQUENCE</scope>
    <source>
        <tissue evidence="4">Venom gland</tissue>
    </source>
</reference>
<evidence type="ECO:0000256" key="1">
    <source>
        <dbReference type="ARBA" id="ARBA00022460"/>
    </source>
</evidence>
<dbReference type="AlphaFoldDB" id="A0A0U1TZA1"/>
<dbReference type="PROSITE" id="PS51155">
    <property type="entry name" value="CHIT_BIND_RR_2"/>
    <property type="match status" value="1"/>
</dbReference>
<proteinExistence type="evidence at transcript level"/>
<evidence type="ECO:0000256" key="2">
    <source>
        <dbReference type="PROSITE-ProRule" id="PRU00497"/>
    </source>
</evidence>
<dbReference type="Pfam" id="PF00379">
    <property type="entry name" value="Chitin_bind_4"/>
    <property type="match status" value="1"/>
</dbReference>
<keyword evidence="3" id="KW-0732">Signal</keyword>
<sequence>MKLLVLCAVLAAAQAVPLLHHLGGVSSRAHSQDVLGNYHFGYNEGHGTGATFRRESGDAAGNKVGSYGLSVADGRHRVVNYVADAAGFRADVKTNEPGVDAAKDPASVSVNKVAPVALPAVHAYLPHAVAPLGYHHYLF</sequence>
<accession>A0A0U1TZA1</accession>
<evidence type="ECO:0000313" key="4">
    <source>
        <dbReference type="EMBL" id="ACD11884.1"/>
    </source>
</evidence>
<dbReference type="GO" id="GO:0062129">
    <property type="term" value="C:chitin-based extracellular matrix"/>
    <property type="evidence" value="ECO:0007669"/>
    <property type="project" value="TreeGrafter"/>
</dbReference>
<keyword evidence="1 2" id="KW-0193">Cuticle</keyword>
<evidence type="ECO:0000256" key="3">
    <source>
        <dbReference type="SAM" id="SignalP"/>
    </source>
</evidence>